<evidence type="ECO:0000313" key="3">
    <source>
        <dbReference type="Proteomes" id="UP001589568"/>
    </source>
</evidence>
<feature type="compositionally biased region" description="Low complexity" evidence="1">
    <location>
        <begin position="1"/>
        <end position="18"/>
    </location>
</feature>
<feature type="region of interest" description="Disordered" evidence="1">
    <location>
        <begin position="1"/>
        <end position="21"/>
    </location>
</feature>
<evidence type="ECO:0008006" key="4">
    <source>
        <dbReference type="Google" id="ProtNLM"/>
    </source>
</evidence>
<dbReference type="RefSeq" id="WP_345408490.1">
    <property type="nucleotide sequence ID" value="NZ_BAAAXS010000001.1"/>
</dbReference>
<sequence>MSSATRTPTLDPTTQTEPLDVSNLFDLEVQVGPTYELPDKLASGDCTDDGCTASCASCGCS</sequence>
<evidence type="ECO:0000313" key="2">
    <source>
        <dbReference type="EMBL" id="MFB9472212.1"/>
    </source>
</evidence>
<keyword evidence="3" id="KW-1185">Reference proteome</keyword>
<evidence type="ECO:0000256" key="1">
    <source>
        <dbReference type="SAM" id="MobiDB-lite"/>
    </source>
</evidence>
<accession>A0ABV5NPI1</accession>
<reference evidence="2 3" key="1">
    <citation type="submission" date="2024-09" db="EMBL/GenBank/DDBJ databases">
        <authorList>
            <person name="Sun Q."/>
            <person name="Mori K."/>
        </authorList>
    </citation>
    <scope>NUCLEOTIDE SEQUENCE [LARGE SCALE GENOMIC DNA]</scope>
    <source>
        <strain evidence="2 3">JCM 3324</strain>
    </source>
</reference>
<gene>
    <name evidence="2" type="ORF">ACFFR3_22095</name>
</gene>
<dbReference type="Proteomes" id="UP001589568">
    <property type="component" value="Unassembled WGS sequence"/>
</dbReference>
<name>A0ABV5NPI1_9ACTN</name>
<dbReference type="EMBL" id="JBHMCF010000021">
    <property type="protein sequence ID" value="MFB9472212.1"/>
    <property type="molecule type" value="Genomic_DNA"/>
</dbReference>
<comment type="caution">
    <text evidence="2">The sequence shown here is derived from an EMBL/GenBank/DDBJ whole genome shotgun (WGS) entry which is preliminary data.</text>
</comment>
<proteinExistence type="predicted"/>
<organism evidence="2 3">
    <name type="scientific">Nonomuraea salmonea</name>
    <dbReference type="NCBI Taxonomy" id="46181"/>
    <lineage>
        <taxon>Bacteria</taxon>
        <taxon>Bacillati</taxon>
        <taxon>Actinomycetota</taxon>
        <taxon>Actinomycetes</taxon>
        <taxon>Streptosporangiales</taxon>
        <taxon>Streptosporangiaceae</taxon>
        <taxon>Nonomuraea</taxon>
    </lineage>
</organism>
<protein>
    <recommendedName>
        <fullName evidence="4">FxLD family lantipeptide</fullName>
    </recommendedName>
</protein>